<dbReference type="Gramene" id="PUZ56594">
    <property type="protein sequence ID" value="PUZ56594"/>
    <property type="gene ID" value="GQ55_5G336000"/>
</dbReference>
<accession>A0A2T7DLY5</accession>
<proteinExistence type="predicted"/>
<reference evidence="2 3" key="1">
    <citation type="submission" date="2018-04" db="EMBL/GenBank/DDBJ databases">
        <title>WGS assembly of Panicum hallii var. hallii HAL2.</title>
        <authorList>
            <person name="Lovell J."/>
            <person name="Jenkins J."/>
            <person name="Lowry D."/>
            <person name="Mamidi S."/>
            <person name="Sreedasyam A."/>
            <person name="Weng X."/>
            <person name="Barry K."/>
            <person name="Bonette J."/>
            <person name="Campitelli B."/>
            <person name="Daum C."/>
            <person name="Gordon S."/>
            <person name="Gould B."/>
            <person name="Lipzen A."/>
            <person name="MacQueen A."/>
            <person name="Palacio-Mejia J."/>
            <person name="Plott C."/>
            <person name="Shakirov E."/>
            <person name="Shu S."/>
            <person name="Yoshinaga Y."/>
            <person name="Zane M."/>
            <person name="Rokhsar D."/>
            <person name="Grimwood J."/>
            <person name="Schmutz J."/>
            <person name="Juenger T."/>
        </authorList>
    </citation>
    <scope>NUCLEOTIDE SEQUENCE [LARGE SCALE GENOMIC DNA]</scope>
    <source>
        <strain evidence="3">cv. HAL2</strain>
    </source>
</reference>
<dbReference type="AlphaFoldDB" id="A0A2T7DLY5"/>
<dbReference type="EMBL" id="CM009753">
    <property type="protein sequence ID" value="PUZ56594.1"/>
    <property type="molecule type" value="Genomic_DNA"/>
</dbReference>
<organism evidence="2 3">
    <name type="scientific">Panicum hallii var. hallii</name>
    <dbReference type="NCBI Taxonomy" id="1504633"/>
    <lineage>
        <taxon>Eukaryota</taxon>
        <taxon>Viridiplantae</taxon>
        <taxon>Streptophyta</taxon>
        <taxon>Embryophyta</taxon>
        <taxon>Tracheophyta</taxon>
        <taxon>Spermatophyta</taxon>
        <taxon>Magnoliopsida</taxon>
        <taxon>Liliopsida</taxon>
        <taxon>Poales</taxon>
        <taxon>Poaceae</taxon>
        <taxon>PACMAD clade</taxon>
        <taxon>Panicoideae</taxon>
        <taxon>Panicodae</taxon>
        <taxon>Paniceae</taxon>
        <taxon>Panicinae</taxon>
        <taxon>Panicum</taxon>
        <taxon>Panicum sect. Panicum</taxon>
    </lineage>
</organism>
<evidence type="ECO:0000313" key="3">
    <source>
        <dbReference type="Proteomes" id="UP000244336"/>
    </source>
</evidence>
<name>A0A2T7DLY5_9POAL</name>
<sequence length="110" mass="11822">MVGGAPRGGSRPRHDAGLREQRLSVGARGSPRWAGAVEASCGGGRGWRPRRCWDPGDRCANQGGASVRRGVRRHTPNLCSRVLGSHHYAARSSLFCLLECCLIMRDVNGA</sequence>
<dbReference type="Proteomes" id="UP000244336">
    <property type="component" value="Chromosome 5"/>
</dbReference>
<evidence type="ECO:0000313" key="2">
    <source>
        <dbReference type="EMBL" id="PUZ56594.1"/>
    </source>
</evidence>
<feature type="region of interest" description="Disordered" evidence="1">
    <location>
        <begin position="1"/>
        <end position="43"/>
    </location>
</feature>
<keyword evidence="3" id="KW-1185">Reference proteome</keyword>
<feature type="compositionally biased region" description="Basic and acidic residues" evidence="1">
    <location>
        <begin position="12"/>
        <end position="22"/>
    </location>
</feature>
<evidence type="ECO:0000256" key="1">
    <source>
        <dbReference type="SAM" id="MobiDB-lite"/>
    </source>
</evidence>
<protein>
    <submittedName>
        <fullName evidence="2">Uncharacterized protein</fullName>
    </submittedName>
</protein>
<gene>
    <name evidence="2" type="ORF">GQ55_5G336000</name>
</gene>